<evidence type="ECO:0000313" key="9">
    <source>
        <dbReference type="EMBL" id="OGG43299.1"/>
    </source>
</evidence>
<dbReference type="PANTHER" id="PTHR11063">
    <property type="entry name" value="GLUTAMATE SEMIALDEHYDE DEHYDROGENASE"/>
    <property type="match status" value="1"/>
</dbReference>
<reference evidence="9 10" key="1">
    <citation type="journal article" date="2016" name="Nat. Commun.">
        <title>Thousands of microbial genomes shed light on interconnected biogeochemical processes in an aquifer system.</title>
        <authorList>
            <person name="Anantharaman K."/>
            <person name="Brown C.T."/>
            <person name="Hug L.A."/>
            <person name="Sharon I."/>
            <person name="Castelle C.J."/>
            <person name="Probst A.J."/>
            <person name="Thomas B.C."/>
            <person name="Singh A."/>
            <person name="Wilkins M.J."/>
            <person name="Karaoz U."/>
            <person name="Brodie E.L."/>
            <person name="Williams K.H."/>
            <person name="Hubbard S.S."/>
            <person name="Banfield J.F."/>
        </authorList>
    </citation>
    <scope>NUCLEOTIDE SEQUENCE [LARGE SCALE GENOMIC DNA]</scope>
    <source>
        <strain evidence="10">RIFCSPLOWO2_12_FULL_64_10</strain>
    </source>
</reference>
<dbReference type="Gene3D" id="3.40.605.10">
    <property type="entry name" value="Aldehyde Dehydrogenase, Chain A, domain 1"/>
    <property type="match status" value="1"/>
</dbReference>
<comment type="caution">
    <text evidence="9">The sequence shown here is derived from an EMBL/GenBank/DDBJ whole genome shotgun (WGS) entry which is preliminary data.</text>
</comment>
<dbReference type="GO" id="GO:0055129">
    <property type="term" value="P:L-proline biosynthetic process"/>
    <property type="evidence" value="ECO:0007669"/>
    <property type="project" value="UniProtKB-UniRule"/>
</dbReference>
<dbReference type="NCBIfam" id="NF001221">
    <property type="entry name" value="PRK00197.1"/>
    <property type="match status" value="1"/>
</dbReference>
<dbReference type="UniPathway" id="UPA00098">
    <property type="reaction ID" value="UER00360"/>
</dbReference>
<proteinExistence type="inferred from homology"/>
<gene>
    <name evidence="7" type="primary">proA</name>
    <name evidence="9" type="ORF">A3F84_21465</name>
</gene>
<dbReference type="InterPro" id="IPR012134">
    <property type="entry name" value="Glu-5-SA_DH"/>
</dbReference>
<feature type="domain" description="Aldehyde dehydrogenase" evidence="8">
    <location>
        <begin position="12"/>
        <end position="287"/>
    </location>
</feature>
<comment type="catalytic activity">
    <reaction evidence="6 7">
        <text>L-glutamate 5-semialdehyde + phosphate + NADP(+) = L-glutamyl 5-phosphate + NADPH + H(+)</text>
        <dbReference type="Rhea" id="RHEA:19541"/>
        <dbReference type="ChEBI" id="CHEBI:15378"/>
        <dbReference type="ChEBI" id="CHEBI:43474"/>
        <dbReference type="ChEBI" id="CHEBI:57783"/>
        <dbReference type="ChEBI" id="CHEBI:58066"/>
        <dbReference type="ChEBI" id="CHEBI:58274"/>
        <dbReference type="ChEBI" id="CHEBI:58349"/>
        <dbReference type="EC" id="1.2.1.41"/>
    </reaction>
</comment>
<dbReference type="InterPro" id="IPR000965">
    <property type="entry name" value="GPR_dom"/>
</dbReference>
<dbReference type="Pfam" id="PF00171">
    <property type="entry name" value="Aldedh"/>
    <property type="match status" value="1"/>
</dbReference>
<dbReference type="PANTHER" id="PTHR11063:SF8">
    <property type="entry name" value="DELTA-1-PYRROLINE-5-CARBOXYLATE SYNTHASE"/>
    <property type="match status" value="1"/>
</dbReference>
<evidence type="ECO:0000313" key="10">
    <source>
        <dbReference type="Proteomes" id="UP000178606"/>
    </source>
</evidence>
<evidence type="ECO:0000256" key="7">
    <source>
        <dbReference type="HAMAP-Rule" id="MF_00412"/>
    </source>
</evidence>
<name>A0A1F6C285_HANXR</name>
<accession>A0A1F6C285</accession>
<dbReference type="Proteomes" id="UP000178606">
    <property type="component" value="Unassembled WGS sequence"/>
</dbReference>
<dbReference type="InterPro" id="IPR020593">
    <property type="entry name" value="G-glutamylP_reductase_CS"/>
</dbReference>
<evidence type="ECO:0000256" key="4">
    <source>
        <dbReference type="ARBA" id="ARBA00022857"/>
    </source>
</evidence>
<comment type="function">
    <text evidence="7">Catalyzes the NADPH-dependent reduction of L-glutamate 5-phosphate into L-glutamate 5-semialdehyde and phosphate. The product spontaneously undergoes cyclization to form 1-pyrroline-5-carboxylate.</text>
</comment>
<dbReference type="InterPro" id="IPR015590">
    <property type="entry name" value="Aldehyde_DH_dom"/>
</dbReference>
<evidence type="ECO:0000256" key="1">
    <source>
        <dbReference type="ARBA" id="ARBA00004985"/>
    </source>
</evidence>
<dbReference type="NCBIfam" id="TIGR00407">
    <property type="entry name" value="proA"/>
    <property type="match status" value="1"/>
</dbReference>
<evidence type="ECO:0000256" key="2">
    <source>
        <dbReference type="ARBA" id="ARBA00022605"/>
    </source>
</evidence>
<dbReference type="EMBL" id="MFKF01000439">
    <property type="protein sequence ID" value="OGG43299.1"/>
    <property type="molecule type" value="Genomic_DNA"/>
</dbReference>
<dbReference type="SUPFAM" id="SSF53720">
    <property type="entry name" value="ALDH-like"/>
    <property type="match status" value="1"/>
</dbReference>
<keyword evidence="2 7" id="KW-0028">Amino-acid biosynthesis</keyword>
<sequence>MDNVKQYVLDKARRAREASRTLATLTGRVKDDALRRMADALEAKADLIQSENRKDIEASWGRLTPASLDRLTVTDRTVAGMATSLREIAAQPDPVGRVEGLERRPNGLLVGKMRVPLGVVGIVYESRPNVTADAAGLCLKSANAVVLRGGSEAIHSNICIARVLSEAATAAGVPDGAIALIETTDRAAVAEMLRAEGLIDLIVPRGGKPLVKLVMETSRVPVIKHYDGVCHVYVDAGADLDVAERIAFNAKVQRPGVCNAMETLLVDAQVAKDFLPRIARRLREADVELRGCERTREFLPEVKPASEDDWYAEYLDLILAVRVVDGLDAAVEHIARYGSAHTDAIVTQNHARAQAFVQRVDSSSVMVNASPRLADGGVYGLGAEVGISTDRLHARGPMGMEGLTTYKWVVYGDGHIRT</sequence>
<dbReference type="GO" id="GO:0005737">
    <property type="term" value="C:cytoplasm"/>
    <property type="evidence" value="ECO:0007669"/>
    <property type="project" value="UniProtKB-SubCell"/>
</dbReference>
<comment type="subcellular location">
    <subcellularLocation>
        <location evidence="7">Cytoplasm</location>
    </subcellularLocation>
</comment>
<dbReference type="HAMAP" id="MF_00412">
    <property type="entry name" value="ProA"/>
    <property type="match status" value="1"/>
</dbReference>
<evidence type="ECO:0000256" key="6">
    <source>
        <dbReference type="ARBA" id="ARBA00049024"/>
    </source>
</evidence>
<dbReference type="InterPro" id="IPR016161">
    <property type="entry name" value="Ald_DH/histidinol_DH"/>
</dbReference>
<keyword evidence="3 7" id="KW-0641">Proline biosynthesis</keyword>
<keyword evidence="5 7" id="KW-0560">Oxidoreductase</keyword>
<dbReference type="FunFam" id="3.40.309.10:FF:000006">
    <property type="entry name" value="Gamma-glutamyl phosphate reductase"/>
    <property type="match status" value="1"/>
</dbReference>
<keyword evidence="4 7" id="KW-0521">NADP</keyword>
<organism evidence="9 10">
    <name type="scientific">Handelsmanbacteria sp. (strain RIFCSPLOWO2_12_FULL_64_10)</name>
    <dbReference type="NCBI Taxonomy" id="1817868"/>
    <lineage>
        <taxon>Bacteria</taxon>
        <taxon>Candidatus Handelsmaniibacteriota</taxon>
    </lineage>
</organism>
<dbReference type="PIRSF" id="PIRSF000151">
    <property type="entry name" value="GPR"/>
    <property type="match status" value="1"/>
</dbReference>
<dbReference type="EC" id="1.2.1.41" evidence="7"/>
<protein>
    <recommendedName>
        <fullName evidence="7">Gamma-glutamyl phosphate reductase</fullName>
        <shortName evidence="7">GPR</shortName>
        <ecNumber evidence="7">1.2.1.41</ecNumber>
    </recommendedName>
    <alternativeName>
        <fullName evidence="7">Glutamate-5-semialdehyde dehydrogenase</fullName>
    </alternativeName>
    <alternativeName>
        <fullName evidence="7">Glutamyl-gamma-semialdehyde dehydrogenase</fullName>
        <shortName evidence="7">GSA dehydrogenase</shortName>
    </alternativeName>
</protein>
<dbReference type="CDD" id="cd07079">
    <property type="entry name" value="ALDH_F18-19_ProA-GPR"/>
    <property type="match status" value="1"/>
</dbReference>
<dbReference type="AlphaFoldDB" id="A0A1F6C285"/>
<evidence type="ECO:0000256" key="5">
    <source>
        <dbReference type="ARBA" id="ARBA00023002"/>
    </source>
</evidence>
<evidence type="ECO:0000259" key="8">
    <source>
        <dbReference type="Pfam" id="PF00171"/>
    </source>
</evidence>
<comment type="pathway">
    <text evidence="1 7">Amino-acid biosynthesis; L-proline biosynthesis; L-glutamate 5-semialdehyde from L-glutamate: step 2/2.</text>
</comment>
<dbReference type="Gene3D" id="3.40.309.10">
    <property type="entry name" value="Aldehyde Dehydrogenase, Chain A, domain 2"/>
    <property type="match status" value="1"/>
</dbReference>
<dbReference type="PROSITE" id="PS01223">
    <property type="entry name" value="PROA"/>
    <property type="match status" value="1"/>
</dbReference>
<dbReference type="GO" id="GO:0050661">
    <property type="term" value="F:NADP binding"/>
    <property type="evidence" value="ECO:0007669"/>
    <property type="project" value="InterPro"/>
</dbReference>
<comment type="similarity">
    <text evidence="7">Belongs to the gamma-glutamyl phosphate reductase family.</text>
</comment>
<dbReference type="GO" id="GO:0004350">
    <property type="term" value="F:glutamate-5-semialdehyde dehydrogenase activity"/>
    <property type="evidence" value="ECO:0007669"/>
    <property type="project" value="UniProtKB-UniRule"/>
</dbReference>
<evidence type="ECO:0000256" key="3">
    <source>
        <dbReference type="ARBA" id="ARBA00022650"/>
    </source>
</evidence>
<dbReference type="InterPro" id="IPR016162">
    <property type="entry name" value="Ald_DH_N"/>
</dbReference>
<dbReference type="InterPro" id="IPR016163">
    <property type="entry name" value="Ald_DH_C"/>
</dbReference>
<keyword evidence="7" id="KW-0963">Cytoplasm</keyword>